<dbReference type="Gene3D" id="3.10.300.10">
    <property type="entry name" value="Methylpurine-DNA glycosylase (MPG)"/>
    <property type="match status" value="1"/>
</dbReference>
<reference evidence="8 9" key="1">
    <citation type="submission" date="2019-11" db="EMBL/GenBank/DDBJ databases">
        <title>Characterisation of Fundicoccus ignavus gen. nov. sp. nov., a novel genus of the family Aerococcaceae isolated from bulk tank milk.</title>
        <authorList>
            <person name="Siebert A."/>
            <person name="Huptas C."/>
            <person name="Wenning M."/>
            <person name="Scherer S."/>
            <person name="Doll E.V."/>
        </authorList>
    </citation>
    <scope>NUCLEOTIDE SEQUENCE [LARGE SCALE GENOMIC DNA]</scope>
    <source>
        <strain evidence="6 9">DSM 109653</strain>
        <strain evidence="7 8">WS4759</strain>
    </source>
</reference>
<proteinExistence type="inferred from homology"/>
<comment type="caution">
    <text evidence="7">The sequence shown here is derived from an EMBL/GenBank/DDBJ whole genome shotgun (WGS) entry which is preliminary data.</text>
</comment>
<dbReference type="InterPro" id="IPR003180">
    <property type="entry name" value="MPG"/>
</dbReference>
<dbReference type="AlphaFoldDB" id="A0A6I2GFH8"/>
<dbReference type="EMBL" id="WJQR01000004">
    <property type="protein sequence ID" value="MRI81460.1"/>
    <property type="molecule type" value="Genomic_DNA"/>
</dbReference>
<dbReference type="EC" id="3.2.2.-" evidence="5"/>
<dbReference type="GO" id="GO:0003905">
    <property type="term" value="F:alkylbase DNA N-glycosylase activity"/>
    <property type="evidence" value="ECO:0007669"/>
    <property type="project" value="InterPro"/>
</dbReference>
<protein>
    <recommendedName>
        <fullName evidence="5">Putative 3-methyladenine DNA glycosylase</fullName>
        <ecNumber evidence="5">3.2.2.-</ecNumber>
    </recommendedName>
</protein>
<dbReference type="RefSeq" id="WP_153861808.1">
    <property type="nucleotide sequence ID" value="NZ_WJQR01000004.1"/>
</dbReference>
<keyword evidence="3 5" id="KW-0378">Hydrolase</keyword>
<dbReference type="Proteomes" id="UP000469870">
    <property type="component" value="Unassembled WGS sequence"/>
</dbReference>
<accession>A0A6I2GFH8</accession>
<dbReference type="CDD" id="cd00540">
    <property type="entry name" value="AAG"/>
    <property type="match status" value="1"/>
</dbReference>
<gene>
    <name evidence="7" type="ORF">GIY09_06080</name>
    <name evidence="6" type="ORF">GIY11_05460</name>
</gene>
<dbReference type="HAMAP" id="MF_00527">
    <property type="entry name" value="3MGH"/>
    <property type="match status" value="1"/>
</dbReference>
<evidence type="ECO:0000313" key="7">
    <source>
        <dbReference type="EMBL" id="MRI85444.1"/>
    </source>
</evidence>
<keyword evidence="4 5" id="KW-0234">DNA repair</keyword>
<evidence type="ECO:0000256" key="3">
    <source>
        <dbReference type="ARBA" id="ARBA00022801"/>
    </source>
</evidence>
<dbReference type="InterPro" id="IPR011034">
    <property type="entry name" value="Formyl_transferase-like_C_sf"/>
</dbReference>
<evidence type="ECO:0000313" key="8">
    <source>
        <dbReference type="Proteomes" id="UP000430975"/>
    </source>
</evidence>
<keyword evidence="8" id="KW-1185">Reference proteome</keyword>
<sequence length="213" mass="23778">MINLLEYYQGSGENYTSEEIAQALLGSVLVNETPEGLTSGIIVETEAYLGLEDEAAHSYNGRNTPRIQAMFGKPGTLYVHQMHRHILVNIVTQPKGVPQGVLIRALEPLEGLELMTERRKKTGHELSNGPGKLSQAMGISMDYNLEHILDSRLSIEPNKRVIPIKIQSSPRIGIKNKGKWTDAALRFYVKGNPFVSRFKGEISETFGWKSCRL</sequence>
<dbReference type="FunFam" id="3.10.300.10:FF:000001">
    <property type="entry name" value="Putative 3-methyladenine DNA glycosylase"/>
    <property type="match status" value="1"/>
</dbReference>
<dbReference type="GO" id="GO:0003677">
    <property type="term" value="F:DNA binding"/>
    <property type="evidence" value="ECO:0007669"/>
    <property type="project" value="InterPro"/>
</dbReference>
<evidence type="ECO:0000256" key="5">
    <source>
        <dbReference type="HAMAP-Rule" id="MF_00527"/>
    </source>
</evidence>
<keyword evidence="2 5" id="KW-0227">DNA damage</keyword>
<dbReference type="NCBIfam" id="TIGR00567">
    <property type="entry name" value="3mg"/>
    <property type="match status" value="1"/>
</dbReference>
<dbReference type="PANTHER" id="PTHR10429">
    <property type="entry name" value="DNA-3-METHYLADENINE GLYCOSYLASE"/>
    <property type="match status" value="1"/>
</dbReference>
<dbReference type="EMBL" id="WJQS01000004">
    <property type="protein sequence ID" value="MRI85444.1"/>
    <property type="molecule type" value="Genomic_DNA"/>
</dbReference>
<evidence type="ECO:0000313" key="9">
    <source>
        <dbReference type="Proteomes" id="UP000469870"/>
    </source>
</evidence>
<evidence type="ECO:0000256" key="1">
    <source>
        <dbReference type="ARBA" id="ARBA00009232"/>
    </source>
</evidence>
<comment type="similarity">
    <text evidence="1 5">Belongs to the DNA glycosylase MPG family.</text>
</comment>
<dbReference type="Pfam" id="PF02245">
    <property type="entry name" value="Pur_DNA_glyco"/>
    <property type="match status" value="1"/>
</dbReference>
<organism evidence="7 8">
    <name type="scientific">Fundicoccus ignavus</name>
    <dbReference type="NCBI Taxonomy" id="2664442"/>
    <lineage>
        <taxon>Bacteria</taxon>
        <taxon>Bacillati</taxon>
        <taxon>Bacillota</taxon>
        <taxon>Bacilli</taxon>
        <taxon>Lactobacillales</taxon>
        <taxon>Aerococcaceae</taxon>
        <taxon>Fundicoccus</taxon>
    </lineage>
</organism>
<dbReference type="Proteomes" id="UP000430975">
    <property type="component" value="Unassembled WGS sequence"/>
</dbReference>
<name>A0A6I2GFH8_9LACT</name>
<dbReference type="InterPro" id="IPR036995">
    <property type="entry name" value="MPG_sf"/>
</dbReference>
<evidence type="ECO:0000256" key="4">
    <source>
        <dbReference type="ARBA" id="ARBA00023204"/>
    </source>
</evidence>
<evidence type="ECO:0000313" key="6">
    <source>
        <dbReference type="EMBL" id="MRI81460.1"/>
    </source>
</evidence>
<dbReference type="PANTHER" id="PTHR10429:SF0">
    <property type="entry name" value="DNA-3-METHYLADENINE GLYCOSYLASE"/>
    <property type="match status" value="1"/>
</dbReference>
<evidence type="ECO:0000256" key="2">
    <source>
        <dbReference type="ARBA" id="ARBA00022763"/>
    </source>
</evidence>
<dbReference type="GO" id="GO:0006284">
    <property type="term" value="P:base-excision repair"/>
    <property type="evidence" value="ECO:0007669"/>
    <property type="project" value="InterPro"/>
</dbReference>
<dbReference type="SUPFAM" id="SSF50486">
    <property type="entry name" value="FMT C-terminal domain-like"/>
    <property type="match status" value="1"/>
</dbReference>